<evidence type="ECO:0000256" key="2">
    <source>
        <dbReference type="SAM" id="Coils"/>
    </source>
</evidence>
<dbReference type="Pfam" id="PF05949">
    <property type="entry name" value="DUF881"/>
    <property type="match status" value="1"/>
</dbReference>
<keyword evidence="5" id="KW-1185">Reference proteome</keyword>
<evidence type="ECO:0000313" key="4">
    <source>
        <dbReference type="EMBL" id="MBM9459119.1"/>
    </source>
</evidence>
<reference evidence="4" key="1">
    <citation type="submission" date="2021-01" db="EMBL/GenBank/DDBJ databases">
        <title>Novel species in genus Nocardioides.</title>
        <authorList>
            <person name="Zhang G."/>
        </authorList>
    </citation>
    <scope>NUCLEOTIDE SEQUENCE</scope>
    <source>
        <strain evidence="4">Zg-536</strain>
    </source>
</reference>
<dbReference type="PANTHER" id="PTHR37313:SF2">
    <property type="entry name" value="UPF0749 PROTEIN YLXX"/>
    <property type="match status" value="1"/>
</dbReference>
<comment type="similarity">
    <text evidence="1">Belongs to the UPF0749 family.</text>
</comment>
<keyword evidence="2" id="KW-0175">Coiled coil</keyword>
<protein>
    <submittedName>
        <fullName evidence="4">DUF881 domain-containing protein</fullName>
    </submittedName>
</protein>
<name>A0A938Y4K2_9ACTN</name>
<feature type="coiled-coil region" evidence="2">
    <location>
        <begin position="121"/>
        <end position="148"/>
    </location>
</feature>
<evidence type="ECO:0000313" key="5">
    <source>
        <dbReference type="Proteomes" id="UP000663791"/>
    </source>
</evidence>
<sequence>MPEQTPDPRSSAPSGKHVDPEGTTPAAEPIEEPVEEPAEQPVEEPTDKPTDKPDEAPAPPPLEERSAPDRIRQALLRPTRQQLVAAVLLGLLGFAAVTQVRVTGTEDNYAGLRQQELIDLLNGLAGTRQRTEAEIERLEEAAGGLRDDTTRRQTALDQAQDTVDSLSILAGLVPVTGPGIRITITEVDGRVSLGSVIDTVQELRSVGAEAMSINGKVRVVAQTAFEVTDSGFLAGGEEIEAPYVIDVIGDPAALSSAISFALGPKKQIEEDGARVEVVRLDTVDIEEVTSRDEPRYAVPDPGQ</sequence>
<feature type="compositionally biased region" description="Acidic residues" evidence="3">
    <location>
        <begin position="29"/>
        <end position="44"/>
    </location>
</feature>
<dbReference type="Gene3D" id="3.30.70.1880">
    <property type="entry name" value="Protein of unknown function DUF881"/>
    <property type="match status" value="1"/>
</dbReference>
<proteinExistence type="inferred from homology"/>
<evidence type="ECO:0000256" key="3">
    <source>
        <dbReference type="SAM" id="MobiDB-lite"/>
    </source>
</evidence>
<dbReference type="AlphaFoldDB" id="A0A938Y4K2"/>
<gene>
    <name evidence="4" type="ORF">JK386_04335</name>
</gene>
<dbReference type="Proteomes" id="UP000663791">
    <property type="component" value="Unassembled WGS sequence"/>
</dbReference>
<feature type="compositionally biased region" description="Basic and acidic residues" evidence="3">
    <location>
        <begin position="45"/>
        <end position="55"/>
    </location>
</feature>
<feature type="region of interest" description="Disordered" evidence="3">
    <location>
        <begin position="1"/>
        <end position="68"/>
    </location>
</feature>
<dbReference type="RefSeq" id="WP_205290408.1">
    <property type="nucleotide sequence ID" value="NZ_CP074406.1"/>
</dbReference>
<dbReference type="EMBL" id="JAERTX010000003">
    <property type="protein sequence ID" value="MBM9459119.1"/>
    <property type="molecule type" value="Genomic_DNA"/>
</dbReference>
<comment type="caution">
    <text evidence="4">The sequence shown here is derived from an EMBL/GenBank/DDBJ whole genome shotgun (WGS) entry which is preliminary data.</text>
</comment>
<dbReference type="GO" id="GO:0005886">
    <property type="term" value="C:plasma membrane"/>
    <property type="evidence" value="ECO:0007669"/>
    <property type="project" value="TreeGrafter"/>
</dbReference>
<dbReference type="PANTHER" id="PTHR37313">
    <property type="entry name" value="UPF0749 PROTEIN RV1825"/>
    <property type="match status" value="1"/>
</dbReference>
<accession>A0A938Y4K2</accession>
<evidence type="ECO:0000256" key="1">
    <source>
        <dbReference type="ARBA" id="ARBA00009108"/>
    </source>
</evidence>
<organism evidence="4 5">
    <name type="scientific">Nocardioides faecalis</name>
    <dbReference type="NCBI Taxonomy" id="2803858"/>
    <lineage>
        <taxon>Bacteria</taxon>
        <taxon>Bacillati</taxon>
        <taxon>Actinomycetota</taxon>
        <taxon>Actinomycetes</taxon>
        <taxon>Propionibacteriales</taxon>
        <taxon>Nocardioidaceae</taxon>
        <taxon>Nocardioides</taxon>
    </lineage>
</organism>
<dbReference type="InterPro" id="IPR010273">
    <property type="entry name" value="DUF881"/>
</dbReference>